<dbReference type="SMART" id="SM00980">
    <property type="entry name" value="THAP"/>
    <property type="match status" value="1"/>
</dbReference>
<evidence type="ECO:0000256" key="5">
    <source>
        <dbReference type="ARBA" id="ARBA00023125"/>
    </source>
</evidence>
<dbReference type="GO" id="GO:0008270">
    <property type="term" value="F:zinc ion binding"/>
    <property type="evidence" value="ECO:0007669"/>
    <property type="project" value="UniProtKB-KW"/>
</dbReference>
<dbReference type="InterPro" id="IPR006612">
    <property type="entry name" value="THAP_Znf"/>
</dbReference>
<protein>
    <submittedName>
        <fullName evidence="10">Putative isl2eu-2 adi</fullName>
    </submittedName>
</protein>
<dbReference type="Pfam" id="PF13359">
    <property type="entry name" value="DDE_Tnp_4"/>
    <property type="match status" value="1"/>
</dbReference>
<keyword evidence="5 6" id="KW-0238">DNA-binding</keyword>
<reference evidence="10" key="2">
    <citation type="journal article" date="2017" name="Front. Cell. Infect. Microbiol.">
        <title>Analysis of the Salivary Gland Transcriptome of Unfed and Partially Fed Amblyomma sculptum Ticks and Descriptive Proteome of the Saliva.</title>
        <authorList>
            <person name="Esteves E."/>
            <person name="Maruyama S.R."/>
            <person name="Kawahara R."/>
            <person name="Fujita A."/>
            <person name="Martins L.A."/>
            <person name="Righi A.A."/>
            <person name="Costa F.B."/>
            <person name="Palmisano G."/>
            <person name="Labruna M.B."/>
            <person name="Sa-Nunes A."/>
            <person name="Ribeiro J.M.C."/>
            <person name="Fogaca A.C."/>
        </authorList>
    </citation>
    <scope>NUCLEOTIDE SEQUENCE</scope>
</reference>
<dbReference type="PANTHER" id="PTHR23080:SF143">
    <property type="entry name" value="SI:DKEY-56D12.4"/>
    <property type="match status" value="1"/>
</dbReference>
<keyword evidence="8" id="KW-0812">Transmembrane</keyword>
<dbReference type="InterPro" id="IPR027806">
    <property type="entry name" value="HARBI1_dom"/>
</dbReference>
<evidence type="ECO:0000256" key="8">
    <source>
        <dbReference type="SAM" id="Phobius"/>
    </source>
</evidence>
<proteinExistence type="evidence at transcript level"/>
<dbReference type="AlphaFoldDB" id="A0A1E1XTD9"/>
<dbReference type="PANTHER" id="PTHR23080">
    <property type="entry name" value="THAP DOMAIN PROTEIN"/>
    <property type="match status" value="1"/>
</dbReference>
<reference evidence="10" key="1">
    <citation type="submission" date="2016-09" db="EMBL/GenBank/DDBJ databases">
        <authorList>
            <person name="Capua I."/>
            <person name="De Benedictis P."/>
            <person name="Joannis T."/>
            <person name="Lombin L.H."/>
            <person name="Cattoli G."/>
        </authorList>
    </citation>
    <scope>NUCLEOTIDE SEQUENCE</scope>
</reference>
<keyword evidence="8" id="KW-0472">Membrane</keyword>
<evidence type="ECO:0000256" key="1">
    <source>
        <dbReference type="ARBA" id="ARBA00001968"/>
    </source>
</evidence>
<sequence>RYCCVKDCHNHEGDPSVKMYRFPGKPWEKKRREKWIAAVRRVNGEDSSNWCPNKDSRICSKHFVNEEKSTIENHPGYLPTIFPPVYKKQPVQPAAQLARYKRWRQRASMCSSVTAASSTLSSASPQGTDDVDANYPALIVPTAMDTSSAPVEHEGLDLLCAAAEVHTAPKSVEIQTEGGGNFAGNFSVFISCIHGSEASTQVSHREMQDCGTQQKPDVANKHSGPSHRTSYFAGYDSLAKSSSALEDLCNVSHVVFSLLLSMLPVHSERKCDISMQNRLLIFLLKLKLGISYSSLAVLFSVNETSVSRHFKSVLKSLSFATKKWIFRPPAAVIQATMPETFKKHYPGCTMIIDCTEVRTEQPPTVQQERTLYSNYKGGYTLKFLVAITPGGMICFRSSAYGGRVSDAHITVDSGFLSIVEPGDIVLSDKGFPGIRTALEGQNCVLVMPPFLHGGQFTPEEVRDTYNIAQIRIHVERMIQRIKTYNILNNRVPTELIPCMTEVFHMCCILANLQLPIISRKE</sequence>
<organism evidence="10">
    <name type="scientific">Amblyomma sculptum</name>
    <name type="common">Tick</name>
    <dbReference type="NCBI Taxonomy" id="1581419"/>
    <lineage>
        <taxon>Eukaryota</taxon>
        <taxon>Metazoa</taxon>
        <taxon>Ecdysozoa</taxon>
        <taxon>Arthropoda</taxon>
        <taxon>Chelicerata</taxon>
        <taxon>Arachnida</taxon>
        <taxon>Acari</taxon>
        <taxon>Parasitiformes</taxon>
        <taxon>Ixodida</taxon>
        <taxon>Ixodoidea</taxon>
        <taxon>Ixodidae</taxon>
        <taxon>Amblyomminae</taxon>
        <taxon>Amblyomma</taxon>
    </lineage>
</organism>
<feature type="domain" description="THAP-type" evidence="9">
    <location>
        <begin position="1"/>
        <end position="82"/>
    </location>
</feature>
<evidence type="ECO:0000259" key="9">
    <source>
        <dbReference type="PROSITE" id="PS50950"/>
    </source>
</evidence>
<evidence type="ECO:0000256" key="6">
    <source>
        <dbReference type="PROSITE-ProRule" id="PRU00309"/>
    </source>
</evidence>
<feature type="region of interest" description="Disordered" evidence="7">
    <location>
        <begin position="203"/>
        <end position="225"/>
    </location>
</feature>
<dbReference type="SUPFAM" id="SSF57716">
    <property type="entry name" value="Glucocorticoid receptor-like (DNA-binding domain)"/>
    <property type="match status" value="1"/>
</dbReference>
<name>A0A1E1XTD9_AMBSC</name>
<evidence type="ECO:0000313" key="10">
    <source>
        <dbReference type="EMBL" id="JAU02589.1"/>
    </source>
</evidence>
<keyword evidence="2" id="KW-0479">Metal-binding</keyword>
<dbReference type="GO" id="GO:0003677">
    <property type="term" value="F:DNA binding"/>
    <property type="evidence" value="ECO:0007669"/>
    <property type="project" value="UniProtKB-UniRule"/>
</dbReference>
<evidence type="ECO:0000256" key="7">
    <source>
        <dbReference type="SAM" id="MobiDB-lite"/>
    </source>
</evidence>
<evidence type="ECO:0000256" key="4">
    <source>
        <dbReference type="ARBA" id="ARBA00022833"/>
    </source>
</evidence>
<keyword evidence="3 6" id="KW-0863">Zinc-finger</keyword>
<feature type="non-terminal residue" evidence="10">
    <location>
        <position position="1"/>
    </location>
</feature>
<feature type="transmembrane region" description="Helical" evidence="8">
    <location>
        <begin position="279"/>
        <end position="301"/>
    </location>
</feature>
<comment type="cofactor">
    <cofactor evidence="1">
        <name>a divalent metal cation</name>
        <dbReference type="ChEBI" id="CHEBI:60240"/>
    </cofactor>
</comment>
<keyword evidence="8" id="KW-1133">Transmembrane helix</keyword>
<evidence type="ECO:0000256" key="3">
    <source>
        <dbReference type="ARBA" id="ARBA00022771"/>
    </source>
</evidence>
<evidence type="ECO:0000256" key="2">
    <source>
        <dbReference type="ARBA" id="ARBA00022723"/>
    </source>
</evidence>
<dbReference type="EMBL" id="GFAA01000846">
    <property type="protein sequence ID" value="JAU02589.1"/>
    <property type="molecule type" value="mRNA"/>
</dbReference>
<dbReference type="Pfam" id="PF05485">
    <property type="entry name" value="THAP"/>
    <property type="match status" value="1"/>
</dbReference>
<dbReference type="InterPro" id="IPR027805">
    <property type="entry name" value="Transposase_HTH_dom"/>
</dbReference>
<dbReference type="Pfam" id="PF13613">
    <property type="entry name" value="HTH_Tnp_4"/>
    <property type="match status" value="1"/>
</dbReference>
<dbReference type="PROSITE" id="PS50950">
    <property type="entry name" value="ZF_THAP"/>
    <property type="match status" value="1"/>
</dbReference>
<keyword evidence="4" id="KW-0862">Zinc</keyword>
<accession>A0A1E1XTD9</accession>